<dbReference type="PROSITE" id="PS51186">
    <property type="entry name" value="GNAT"/>
    <property type="match status" value="1"/>
</dbReference>
<dbReference type="Gene3D" id="3.40.630.30">
    <property type="match status" value="1"/>
</dbReference>
<dbReference type="Pfam" id="PF02671">
    <property type="entry name" value="PAH"/>
    <property type="match status" value="1"/>
</dbReference>
<dbReference type="KEGG" id="tvs:TRAVEDRAFT_67674"/>
<comment type="subcellular location">
    <subcellularLocation>
        <location evidence="1 3">Nucleus</location>
    </subcellularLocation>
</comment>
<protein>
    <submittedName>
        <fullName evidence="6">Acyl-CoA N-acyltransferase</fullName>
    </submittedName>
</protein>
<evidence type="ECO:0000256" key="3">
    <source>
        <dbReference type="PROSITE-ProRule" id="PRU00810"/>
    </source>
</evidence>
<keyword evidence="7" id="KW-1185">Reference proteome</keyword>
<dbReference type="RefSeq" id="XP_008045520.1">
    <property type="nucleotide sequence ID" value="XM_008047329.1"/>
</dbReference>
<evidence type="ECO:0000313" key="7">
    <source>
        <dbReference type="Proteomes" id="UP000054317"/>
    </source>
</evidence>
<evidence type="ECO:0000259" key="5">
    <source>
        <dbReference type="PROSITE" id="PS51186"/>
    </source>
</evidence>
<keyword evidence="6" id="KW-0012">Acyltransferase</keyword>
<dbReference type="PROSITE" id="PS51477">
    <property type="entry name" value="PAH"/>
    <property type="match status" value="1"/>
</dbReference>
<evidence type="ECO:0000256" key="4">
    <source>
        <dbReference type="SAM" id="MobiDB-lite"/>
    </source>
</evidence>
<dbReference type="InterPro" id="IPR016181">
    <property type="entry name" value="Acyl_CoA_acyltransferase"/>
</dbReference>
<dbReference type="InterPro" id="IPR000182">
    <property type="entry name" value="GNAT_dom"/>
</dbReference>
<keyword evidence="6" id="KW-0808">Transferase</keyword>
<dbReference type="Gene3D" id="1.20.1160.11">
    <property type="entry name" value="Paired amphipathic helix"/>
    <property type="match status" value="1"/>
</dbReference>
<dbReference type="GO" id="GO:0006355">
    <property type="term" value="P:regulation of DNA-templated transcription"/>
    <property type="evidence" value="ECO:0007669"/>
    <property type="project" value="InterPro"/>
</dbReference>
<proteinExistence type="predicted"/>
<evidence type="ECO:0000256" key="1">
    <source>
        <dbReference type="ARBA" id="ARBA00004123"/>
    </source>
</evidence>
<dbReference type="AlphaFoldDB" id="R7S6W6"/>
<gene>
    <name evidence="6" type="ORF">TRAVEDRAFT_67674</name>
</gene>
<dbReference type="GO" id="GO:1990189">
    <property type="term" value="F:protein N-terminal-serine acetyltransferase activity"/>
    <property type="evidence" value="ECO:0007669"/>
    <property type="project" value="TreeGrafter"/>
</dbReference>
<dbReference type="SUPFAM" id="SSF47762">
    <property type="entry name" value="PAH2 domain"/>
    <property type="match status" value="1"/>
</dbReference>
<sequence>MSYVNSYTPSRETTVPDAELYGPDPYDINFAFPLYPETLKTPRVKPVPFIPRIHADAYWANVKDRRAELFRYYTRFFDTLPEFLAFHELYFRRNPHQLLLAIVDKTRPDPAHSEWGGSFVGVVGLINTSAANLQMEPGWVLVFPEFQRTHVAKTMVAIVLHYILQMPTASPPGLGFRRAQWCGHALNAPSIALGERIGFKREGTLRNAIVLPEENVEYGRQGRLGDALEGRSSRDTAILSLCWDDWENGKREKVQAILICASSSMAPTDHVGSPAESKTGVLNASSTGSDESEDKVLLTDSRESSPSQLDFSESSEGEHQEQQGDETQDAGTPDRAVPVATVSLGPNAFSDAIRYLDQVKAQFSERPDAYKTFLEILQDFKNGRLDTPGVLERAAIVFHGHPSLMQGMNTFIPNENRMMETVSKPVTPGENLVTPMSKL</sequence>
<dbReference type="SUPFAM" id="SSF55729">
    <property type="entry name" value="Acyl-CoA N-acyltransferases (Nat)"/>
    <property type="match status" value="1"/>
</dbReference>
<feature type="compositionally biased region" description="Basic and acidic residues" evidence="4">
    <location>
        <begin position="294"/>
        <end position="303"/>
    </location>
</feature>
<feature type="region of interest" description="Disordered" evidence="4">
    <location>
        <begin position="265"/>
        <end position="334"/>
    </location>
</feature>
<dbReference type="GeneID" id="19418868"/>
<dbReference type="GO" id="GO:0008999">
    <property type="term" value="F:protein-N-terminal-alanine acetyltransferase activity"/>
    <property type="evidence" value="ECO:0007669"/>
    <property type="project" value="TreeGrafter"/>
</dbReference>
<accession>R7S6W6</accession>
<dbReference type="InterPro" id="IPR036600">
    <property type="entry name" value="PAH_sf"/>
</dbReference>
<dbReference type="FunFam" id="1.20.1160.11:FF:000001">
    <property type="entry name" value="Paired amphipathic helix protein Sin3"/>
    <property type="match status" value="1"/>
</dbReference>
<feature type="compositionally biased region" description="Polar residues" evidence="4">
    <location>
        <begin position="280"/>
        <end position="289"/>
    </location>
</feature>
<dbReference type="InterPro" id="IPR051908">
    <property type="entry name" value="Ribosomal_N-acetyltransferase"/>
</dbReference>
<feature type="domain" description="N-acetyltransferase" evidence="5">
    <location>
        <begin position="68"/>
        <end position="217"/>
    </location>
</feature>
<dbReference type="Pfam" id="PF13302">
    <property type="entry name" value="Acetyltransf_3"/>
    <property type="match status" value="1"/>
</dbReference>
<name>R7S6W6_TRAVS</name>
<organism evidence="6 7">
    <name type="scientific">Trametes versicolor (strain FP-101664)</name>
    <name type="common">White-rot fungus</name>
    <name type="synonym">Coriolus versicolor</name>
    <dbReference type="NCBI Taxonomy" id="717944"/>
    <lineage>
        <taxon>Eukaryota</taxon>
        <taxon>Fungi</taxon>
        <taxon>Dikarya</taxon>
        <taxon>Basidiomycota</taxon>
        <taxon>Agaricomycotina</taxon>
        <taxon>Agaricomycetes</taxon>
        <taxon>Polyporales</taxon>
        <taxon>Polyporaceae</taxon>
        <taxon>Trametes</taxon>
    </lineage>
</organism>
<dbReference type="EMBL" id="JH711799">
    <property type="protein sequence ID" value="EIW51651.1"/>
    <property type="molecule type" value="Genomic_DNA"/>
</dbReference>
<dbReference type="Proteomes" id="UP000054317">
    <property type="component" value="Unassembled WGS sequence"/>
</dbReference>
<evidence type="ECO:0000313" key="6">
    <source>
        <dbReference type="EMBL" id="EIW51651.1"/>
    </source>
</evidence>
<dbReference type="OrthoDB" id="10265969at2759"/>
<keyword evidence="2 3" id="KW-0539">Nucleus</keyword>
<dbReference type="InterPro" id="IPR003822">
    <property type="entry name" value="PAH"/>
</dbReference>
<dbReference type="GO" id="GO:0005634">
    <property type="term" value="C:nucleus"/>
    <property type="evidence" value="ECO:0007669"/>
    <property type="project" value="UniProtKB-SubCell"/>
</dbReference>
<dbReference type="PANTHER" id="PTHR43441">
    <property type="entry name" value="RIBOSOMAL-PROTEIN-SERINE ACETYLTRANSFERASE"/>
    <property type="match status" value="1"/>
</dbReference>
<evidence type="ECO:0000256" key="2">
    <source>
        <dbReference type="ARBA" id="ARBA00023242"/>
    </source>
</evidence>
<dbReference type="PANTHER" id="PTHR43441:SF5">
    <property type="entry name" value="FAMILY ACETYLTRANSFERASE, PUTATIVE-RELATED"/>
    <property type="match status" value="1"/>
</dbReference>
<reference evidence="7" key="1">
    <citation type="journal article" date="2012" name="Science">
        <title>The Paleozoic origin of enzymatic lignin decomposition reconstructed from 31 fungal genomes.</title>
        <authorList>
            <person name="Floudas D."/>
            <person name="Binder M."/>
            <person name="Riley R."/>
            <person name="Barry K."/>
            <person name="Blanchette R.A."/>
            <person name="Henrissat B."/>
            <person name="Martinez A.T."/>
            <person name="Otillar R."/>
            <person name="Spatafora J.W."/>
            <person name="Yadav J.S."/>
            <person name="Aerts A."/>
            <person name="Benoit I."/>
            <person name="Boyd A."/>
            <person name="Carlson A."/>
            <person name="Copeland A."/>
            <person name="Coutinho P.M."/>
            <person name="de Vries R.P."/>
            <person name="Ferreira P."/>
            <person name="Findley K."/>
            <person name="Foster B."/>
            <person name="Gaskell J."/>
            <person name="Glotzer D."/>
            <person name="Gorecki P."/>
            <person name="Heitman J."/>
            <person name="Hesse C."/>
            <person name="Hori C."/>
            <person name="Igarashi K."/>
            <person name="Jurgens J.A."/>
            <person name="Kallen N."/>
            <person name="Kersten P."/>
            <person name="Kohler A."/>
            <person name="Kuees U."/>
            <person name="Kumar T.K.A."/>
            <person name="Kuo A."/>
            <person name="LaButti K."/>
            <person name="Larrondo L.F."/>
            <person name="Lindquist E."/>
            <person name="Ling A."/>
            <person name="Lombard V."/>
            <person name="Lucas S."/>
            <person name="Lundell T."/>
            <person name="Martin R."/>
            <person name="McLaughlin D.J."/>
            <person name="Morgenstern I."/>
            <person name="Morin E."/>
            <person name="Murat C."/>
            <person name="Nagy L.G."/>
            <person name="Nolan M."/>
            <person name="Ohm R.A."/>
            <person name="Patyshakuliyeva A."/>
            <person name="Rokas A."/>
            <person name="Ruiz-Duenas F.J."/>
            <person name="Sabat G."/>
            <person name="Salamov A."/>
            <person name="Samejima M."/>
            <person name="Schmutz J."/>
            <person name="Slot J.C."/>
            <person name="St John F."/>
            <person name="Stenlid J."/>
            <person name="Sun H."/>
            <person name="Sun S."/>
            <person name="Syed K."/>
            <person name="Tsang A."/>
            <person name="Wiebenga A."/>
            <person name="Young D."/>
            <person name="Pisabarro A."/>
            <person name="Eastwood D.C."/>
            <person name="Martin F."/>
            <person name="Cullen D."/>
            <person name="Grigoriev I.V."/>
            <person name="Hibbett D.S."/>
        </authorList>
    </citation>
    <scope>NUCLEOTIDE SEQUENCE [LARGE SCALE GENOMIC DNA]</scope>
    <source>
        <strain evidence="7">FP-101664</strain>
    </source>
</reference>